<dbReference type="InterPro" id="IPR036866">
    <property type="entry name" value="RibonucZ/Hydroxyglut_hydro"/>
</dbReference>
<dbReference type="InterPro" id="IPR025638">
    <property type="entry name" value="DUF4336"/>
</dbReference>
<dbReference type="Pfam" id="PF14234">
    <property type="entry name" value="DUF4336"/>
    <property type="match status" value="1"/>
</dbReference>
<dbReference type="PANTHER" id="PTHR33835:SF1">
    <property type="entry name" value="METALLO-BETA-LACTAMASE DOMAIN-CONTAINING PROTEIN"/>
    <property type="match status" value="1"/>
</dbReference>
<gene>
    <name evidence="1" type="ORF">DCS45_06125</name>
</gene>
<dbReference type="RefSeq" id="WP_339851660.1">
    <property type="nucleotide sequence ID" value="NZ_CAXAXR010000002.1"/>
</dbReference>
<sequence length="255" mass="28567">MTGYAPLDVPKPVADGIWIIDGPPVTCRRMPHPTRAVVIRLETGGLWVHSPTAWTPELGAELAALGRVAHLVVPNPLHTTHISDWQARYPEAETWGVEAAVARAARQGQSLHLDHLLEAPVPWAGEIGQLLIAGSRRHTEYVFFHKASRSLILTDILQSLETAHLPVWMRPLVWFSGADDSDGRMPSLLRRAYGDKRALAASLREMIRWAPARVLVAHGRCYMKNARGELERAYRRELRKGLWEELAEVAEKAKE</sequence>
<accession>A0A348WA80</accession>
<protein>
    <submittedName>
        <fullName evidence="1">DUF4336 domain-containing protein</fullName>
    </submittedName>
</protein>
<dbReference type="Proteomes" id="UP000264719">
    <property type="component" value="Unassembled WGS sequence"/>
</dbReference>
<evidence type="ECO:0000313" key="1">
    <source>
        <dbReference type="EMBL" id="HAR51442.1"/>
    </source>
</evidence>
<reference evidence="1 2" key="1">
    <citation type="journal article" date="2018" name="Nat. Biotechnol.">
        <title>A standardized bacterial taxonomy based on genome phylogeny substantially revises the tree of life.</title>
        <authorList>
            <person name="Parks D.H."/>
            <person name="Chuvochina M."/>
            <person name="Waite D.W."/>
            <person name="Rinke C."/>
            <person name="Skarshewski A."/>
            <person name="Chaumeil P.A."/>
            <person name="Hugenholtz P."/>
        </authorList>
    </citation>
    <scope>NUCLEOTIDE SEQUENCE [LARGE SCALE GENOMIC DNA]</scope>
    <source>
        <strain evidence="1">UBA9169</strain>
    </source>
</reference>
<evidence type="ECO:0000313" key="2">
    <source>
        <dbReference type="Proteomes" id="UP000264719"/>
    </source>
</evidence>
<dbReference type="PANTHER" id="PTHR33835">
    <property type="entry name" value="YALI0C07656P"/>
    <property type="match status" value="1"/>
</dbReference>
<organism evidence="1 2">
    <name type="scientific">Roseovarius nubinhibens</name>
    <dbReference type="NCBI Taxonomy" id="314263"/>
    <lineage>
        <taxon>Bacteria</taxon>
        <taxon>Pseudomonadati</taxon>
        <taxon>Pseudomonadota</taxon>
        <taxon>Alphaproteobacteria</taxon>
        <taxon>Rhodobacterales</taxon>
        <taxon>Roseobacteraceae</taxon>
        <taxon>Roseovarius</taxon>
    </lineage>
</organism>
<proteinExistence type="predicted"/>
<comment type="caution">
    <text evidence="1">The sequence shown here is derived from an EMBL/GenBank/DDBJ whole genome shotgun (WGS) entry which is preliminary data.</text>
</comment>
<dbReference type="EMBL" id="DMVW01000058">
    <property type="protein sequence ID" value="HAR51442.1"/>
    <property type="molecule type" value="Genomic_DNA"/>
</dbReference>
<dbReference type="SUPFAM" id="SSF56281">
    <property type="entry name" value="Metallo-hydrolase/oxidoreductase"/>
    <property type="match status" value="1"/>
</dbReference>
<name>A0A348WA80_9RHOB</name>
<dbReference type="AlphaFoldDB" id="A0A348WA80"/>